<accession>A0A2Z6B3G1</accession>
<evidence type="ECO:0000259" key="2">
    <source>
        <dbReference type="SMART" id="SM00867"/>
    </source>
</evidence>
<feature type="chain" id="PRO_5016262059" evidence="1">
    <location>
        <begin position="23"/>
        <end position="201"/>
    </location>
</feature>
<keyword evidence="1" id="KW-0732">Signal</keyword>
<feature type="domain" description="Lipid/polyisoprenoid-binding YceI-like" evidence="2">
    <location>
        <begin position="24"/>
        <end position="194"/>
    </location>
</feature>
<dbReference type="Gene3D" id="2.40.128.110">
    <property type="entry name" value="Lipid/polyisoprenoid-binding, YceI-like"/>
    <property type="match status" value="1"/>
</dbReference>
<protein>
    <submittedName>
        <fullName evidence="3">YceI family protein</fullName>
    </submittedName>
</protein>
<dbReference type="PANTHER" id="PTHR34406">
    <property type="entry name" value="PROTEIN YCEI"/>
    <property type="match status" value="1"/>
</dbReference>
<dbReference type="EMBL" id="AP017378">
    <property type="protein sequence ID" value="BBD09985.1"/>
    <property type="molecule type" value="Genomic_DNA"/>
</dbReference>
<evidence type="ECO:0000256" key="1">
    <source>
        <dbReference type="SAM" id="SignalP"/>
    </source>
</evidence>
<dbReference type="SMART" id="SM00867">
    <property type="entry name" value="YceI"/>
    <property type="match status" value="1"/>
</dbReference>
<dbReference type="Pfam" id="PF04264">
    <property type="entry name" value="YceI"/>
    <property type="match status" value="1"/>
</dbReference>
<dbReference type="InterPro" id="IPR007372">
    <property type="entry name" value="Lipid/polyisoprenoid-bd_YceI"/>
</dbReference>
<dbReference type="SUPFAM" id="SSF101874">
    <property type="entry name" value="YceI-like"/>
    <property type="match status" value="1"/>
</dbReference>
<dbReference type="RefSeq" id="WP_172961805.1">
    <property type="nucleotide sequence ID" value="NZ_AP017378.1"/>
</dbReference>
<evidence type="ECO:0000313" key="3">
    <source>
        <dbReference type="EMBL" id="BBD09985.1"/>
    </source>
</evidence>
<gene>
    <name evidence="3" type="ORF">DFE_3259</name>
</gene>
<proteinExistence type="predicted"/>
<dbReference type="PANTHER" id="PTHR34406:SF1">
    <property type="entry name" value="PROTEIN YCEI"/>
    <property type="match status" value="1"/>
</dbReference>
<dbReference type="Proteomes" id="UP000269883">
    <property type="component" value="Chromosome"/>
</dbReference>
<organism evidence="3 4">
    <name type="scientific">Desulfovibrio ferrophilus</name>
    <dbReference type="NCBI Taxonomy" id="241368"/>
    <lineage>
        <taxon>Bacteria</taxon>
        <taxon>Pseudomonadati</taxon>
        <taxon>Thermodesulfobacteriota</taxon>
        <taxon>Desulfovibrionia</taxon>
        <taxon>Desulfovibrionales</taxon>
        <taxon>Desulfovibrionaceae</taxon>
        <taxon>Desulfovibrio</taxon>
    </lineage>
</organism>
<feature type="signal peptide" evidence="1">
    <location>
        <begin position="1"/>
        <end position="22"/>
    </location>
</feature>
<dbReference type="InterPro" id="IPR036761">
    <property type="entry name" value="TTHA0802/YceI-like_sf"/>
</dbReference>
<dbReference type="AlphaFoldDB" id="A0A2Z6B3G1"/>
<keyword evidence="4" id="KW-1185">Reference proteome</keyword>
<reference evidence="3 4" key="1">
    <citation type="journal article" date="2018" name="Sci. Adv.">
        <title>Multi-heme cytochromes provide a pathway for survival in energy-limited environments.</title>
        <authorList>
            <person name="Deng X."/>
            <person name="Dohmae N."/>
            <person name="Nealson K.H."/>
            <person name="Hashimoto K."/>
            <person name="Okamoto A."/>
        </authorList>
    </citation>
    <scope>NUCLEOTIDE SEQUENCE [LARGE SCALE GENOMIC DNA]</scope>
    <source>
        <strain evidence="3 4">IS5</strain>
    </source>
</reference>
<dbReference type="KEGG" id="dfl:DFE_3259"/>
<evidence type="ECO:0000313" key="4">
    <source>
        <dbReference type="Proteomes" id="UP000269883"/>
    </source>
</evidence>
<sequence>MKRVMLLVMILMTVLITSHAQARSWRIDNNHSQAVFTIRHIAGNVTGFFNNFEGTIIDPEIPGIGMIDIQIHVDSINTGVDKRDAHLKTPDFFDSANHPQLHFTSTKITNQGDGWFNAHGVLTIRNTNHPATLTFALTEMTQHPPFPGMECMDVLGFKAHHTLNRLDFGVGDGKFLQMGLVDNTVGITLQGELLSPREDCQ</sequence>
<name>A0A2Z6B3G1_9BACT</name>